<dbReference type="AlphaFoldDB" id="A0A418M212"/>
<dbReference type="RefSeq" id="WP_119670014.1">
    <property type="nucleotide sequence ID" value="NZ_QXED01000007.1"/>
</dbReference>
<dbReference type="Proteomes" id="UP000283523">
    <property type="component" value="Unassembled WGS sequence"/>
</dbReference>
<gene>
    <name evidence="1" type="ORF">DYU11_22630</name>
</gene>
<reference evidence="1 2" key="1">
    <citation type="submission" date="2018-08" db="EMBL/GenBank/DDBJ databases">
        <title>Fibrisoma montanum sp. nov., isolated from Danxia mountain soil.</title>
        <authorList>
            <person name="Huang Y."/>
        </authorList>
    </citation>
    <scope>NUCLEOTIDE SEQUENCE [LARGE SCALE GENOMIC DNA]</scope>
    <source>
        <strain evidence="1 2">HYT19</strain>
    </source>
</reference>
<evidence type="ECO:0000313" key="2">
    <source>
        <dbReference type="Proteomes" id="UP000283523"/>
    </source>
</evidence>
<comment type="caution">
    <text evidence="1">The sequence shown here is derived from an EMBL/GenBank/DDBJ whole genome shotgun (WGS) entry which is preliminary data.</text>
</comment>
<evidence type="ECO:0000313" key="1">
    <source>
        <dbReference type="EMBL" id="RIV19728.1"/>
    </source>
</evidence>
<keyword evidence="1" id="KW-0121">Carboxypeptidase</keyword>
<sequence length="351" mass="37689">MATFRLIVTRPNGTPVQGATLRVLNASSLDVTATLLGSVSPLTNAFGIVERAGLGQTVGPITVPIGPLPLGVYTLQVTAPGYTMATVTTPGVFTGIGQFSATLERSASGQGYAMVLGDTEGSLTNFSTPLASNEVVIESPVSGEWELIETKVEASNGSFSLIETQVDPVTQRAVIDIRNRIRFEPVPVLVADNTPAIADTQFSDEVSLSFASITQAGRVDLEYGAVTYSANIYPVGPSCDLSVFTAGDANTRRWITELPEPIVFRGYYFDAMVWLPTISDEPELTYTLTIEYQTAKGVLVGSVVTHELPASAYVQRVRLDADPDPAVSRAVLRVKKENVEQFKPLIVHYRV</sequence>
<protein>
    <submittedName>
        <fullName evidence="1">Carboxypeptidase regulatory-like domain-containing protein</fullName>
    </submittedName>
</protein>
<accession>A0A418M212</accession>
<dbReference type="OrthoDB" id="961386at2"/>
<keyword evidence="1" id="KW-0378">Hydrolase</keyword>
<dbReference type="EMBL" id="QXED01000007">
    <property type="protein sequence ID" value="RIV19728.1"/>
    <property type="molecule type" value="Genomic_DNA"/>
</dbReference>
<dbReference type="GO" id="GO:0004180">
    <property type="term" value="F:carboxypeptidase activity"/>
    <property type="evidence" value="ECO:0007669"/>
    <property type="project" value="UniProtKB-KW"/>
</dbReference>
<keyword evidence="2" id="KW-1185">Reference proteome</keyword>
<organism evidence="1 2">
    <name type="scientific">Fibrisoma montanum</name>
    <dbReference type="NCBI Taxonomy" id="2305895"/>
    <lineage>
        <taxon>Bacteria</taxon>
        <taxon>Pseudomonadati</taxon>
        <taxon>Bacteroidota</taxon>
        <taxon>Cytophagia</taxon>
        <taxon>Cytophagales</taxon>
        <taxon>Spirosomataceae</taxon>
        <taxon>Fibrisoma</taxon>
    </lineage>
</organism>
<keyword evidence="1" id="KW-0645">Protease</keyword>
<proteinExistence type="predicted"/>
<name>A0A418M212_9BACT</name>